<organism evidence="2 3">
    <name type="scientific">Novosphingobium mangrovi</name>
    <name type="common">ex Huang et al. 2023</name>
    <dbReference type="NCBI Taxonomy" id="2976432"/>
    <lineage>
        <taxon>Bacteria</taxon>
        <taxon>Pseudomonadati</taxon>
        <taxon>Pseudomonadota</taxon>
        <taxon>Alphaproteobacteria</taxon>
        <taxon>Sphingomonadales</taxon>
        <taxon>Sphingomonadaceae</taxon>
        <taxon>Novosphingobium</taxon>
    </lineage>
</organism>
<dbReference type="RefSeq" id="WP_260043661.1">
    <property type="nucleotide sequence ID" value="NZ_JANZXA010000001.1"/>
</dbReference>
<keyword evidence="1" id="KW-0732">Signal</keyword>
<protein>
    <submittedName>
        <fullName evidence="2">Uncharacterized protein</fullName>
    </submittedName>
</protein>
<comment type="caution">
    <text evidence="2">The sequence shown here is derived from an EMBL/GenBank/DDBJ whole genome shotgun (WGS) entry which is preliminary data.</text>
</comment>
<accession>A0ABT2I126</accession>
<dbReference type="EMBL" id="JANZXA010000001">
    <property type="protein sequence ID" value="MCT2398500.1"/>
    <property type="molecule type" value="Genomic_DNA"/>
</dbReference>
<keyword evidence="3" id="KW-1185">Reference proteome</keyword>
<gene>
    <name evidence="2" type="ORF">NZK81_02960</name>
</gene>
<evidence type="ECO:0000313" key="3">
    <source>
        <dbReference type="Proteomes" id="UP001165583"/>
    </source>
</evidence>
<evidence type="ECO:0000313" key="2">
    <source>
        <dbReference type="EMBL" id="MCT2398500.1"/>
    </source>
</evidence>
<name>A0ABT2I126_9SPHN</name>
<reference evidence="2" key="1">
    <citation type="submission" date="2022-09" db="EMBL/GenBank/DDBJ databases">
        <title>Novosphingobium sp. Nov., a polycyclic aromatic hydrocarbon-degrading bacterium isolated form mangrove sediments in HongKong.</title>
        <authorList>
            <person name="Hu Z."/>
        </authorList>
    </citation>
    <scope>NUCLEOTIDE SEQUENCE</scope>
    <source>
        <strain evidence="2">HK4-1</strain>
    </source>
</reference>
<feature type="signal peptide" evidence="1">
    <location>
        <begin position="1"/>
        <end position="20"/>
    </location>
</feature>
<evidence type="ECO:0000256" key="1">
    <source>
        <dbReference type="SAM" id="SignalP"/>
    </source>
</evidence>
<dbReference type="Proteomes" id="UP001165583">
    <property type="component" value="Unassembled WGS sequence"/>
</dbReference>
<proteinExistence type="predicted"/>
<feature type="chain" id="PRO_5045327152" evidence="1">
    <location>
        <begin position="21"/>
        <end position="345"/>
    </location>
</feature>
<sequence length="345" mass="36981">MKRLTVIVCIAGVLPAQAHAGEKWEIQPVQIGYESVRYSRGIATVQLEQRDGVVQITPLPLDHGRMSFAIAVYNDGLYPANFDIGNVMPAYHGLAVSVLTRSKLQSMAKRRAFWTKFGLAMLGGVAAGLSASQRNTYHSTYVTPRGTYRSWYSVPSAAGQFQAAVITAGTAASIVMVQRQLDQTVAALGEQIVQLTTVDPGESYAGRIVMDKVPLKERDEPITLTVRWNDEDYLFAFRVVRSGTPQPVFTNLRRASDLTDFSKDVPASQVLPADVASASALTSAPAAAAREVPASVVSASAKPVREKISAFPAAGARVAQAVPAADQAPPTEVRHGAVVCVTCRR</sequence>